<name>A0A1V4EQR7_9BACL</name>
<sequence>MQVYIVHPRVTLDEDKYAIDFYEACVNEVNRYLAVTSIANASAMETVRTTNEDVLIFFNRSDQNYPEHFIDFIQNVSLTGCNLFPVAVTESHRLPPKVAGSRQSYDIQEQLQQRKLTVSQAETIGIVFARSIISHLQPTIMSYAVAV</sequence>
<evidence type="ECO:0000313" key="1">
    <source>
        <dbReference type="EMBL" id="OPG15222.1"/>
    </source>
</evidence>
<keyword evidence="2" id="KW-1185">Reference proteome</keyword>
<dbReference type="EMBL" id="MWPS01000041">
    <property type="protein sequence ID" value="OPG15222.1"/>
    <property type="molecule type" value="Genomic_DNA"/>
</dbReference>
<dbReference type="AlphaFoldDB" id="A0A1V4EQR7"/>
<comment type="caution">
    <text evidence="1">The sequence shown here is derived from an EMBL/GenBank/DDBJ whole genome shotgun (WGS) entry which is preliminary data.</text>
</comment>
<dbReference type="Proteomes" id="UP000190229">
    <property type="component" value="Unassembled WGS sequence"/>
</dbReference>
<accession>A0A1V4EQR7</accession>
<proteinExistence type="predicted"/>
<reference evidence="1 2" key="1">
    <citation type="submission" date="2017-02" db="EMBL/GenBank/DDBJ databases">
        <title>Draft genome of Acidibacillus ferrooxidans Huett2.</title>
        <authorList>
            <person name="Schopf S."/>
        </authorList>
    </citation>
    <scope>NUCLEOTIDE SEQUENCE [LARGE SCALE GENOMIC DNA]</scope>
    <source>
        <strain evidence="1 2">Huett2</strain>
    </source>
</reference>
<gene>
    <name evidence="1" type="ORF">B2M26_12990</name>
</gene>
<organism evidence="1 2">
    <name type="scientific">Ferroacidibacillus organovorans</name>
    <dbReference type="NCBI Taxonomy" id="1765683"/>
    <lineage>
        <taxon>Bacteria</taxon>
        <taxon>Bacillati</taxon>
        <taxon>Bacillota</taxon>
        <taxon>Bacilli</taxon>
        <taxon>Bacillales</taxon>
        <taxon>Alicyclobacillaceae</taxon>
        <taxon>Ferroacidibacillus</taxon>
    </lineage>
</organism>
<protein>
    <submittedName>
        <fullName evidence="1">Uncharacterized protein</fullName>
    </submittedName>
</protein>
<evidence type="ECO:0000313" key="2">
    <source>
        <dbReference type="Proteomes" id="UP000190229"/>
    </source>
</evidence>